<protein>
    <submittedName>
        <fullName evidence="1">Uncharacterized protein</fullName>
    </submittedName>
</protein>
<sequence length="68" mass="7528">MSQQQERSLDQKARRAAKCAGLVAVKSRAGESVDNLGGFRIVDPNRNTIEAGERFNMTAEQVIAYCRD</sequence>
<evidence type="ECO:0000313" key="1">
    <source>
        <dbReference type="EMBL" id="TDG24033.1"/>
    </source>
</evidence>
<proteinExistence type="predicted"/>
<reference evidence="1 2" key="1">
    <citation type="submission" date="2019-03" db="EMBL/GenBank/DDBJ databases">
        <title>Paraburkholderia sp. 4M-K11, isolated from subtropical forest soil.</title>
        <authorList>
            <person name="Gao Z.-H."/>
            <person name="Qiu L.-H."/>
        </authorList>
    </citation>
    <scope>NUCLEOTIDE SEQUENCE [LARGE SCALE GENOMIC DNA]</scope>
    <source>
        <strain evidence="1 2">4M-K11</strain>
    </source>
</reference>
<organism evidence="1 2">
    <name type="scientific">Paraburkholderia silviterrae</name>
    <dbReference type="NCBI Taxonomy" id="2528715"/>
    <lineage>
        <taxon>Bacteria</taxon>
        <taxon>Pseudomonadati</taxon>
        <taxon>Pseudomonadota</taxon>
        <taxon>Betaproteobacteria</taxon>
        <taxon>Burkholderiales</taxon>
        <taxon>Burkholderiaceae</taxon>
        <taxon>Paraburkholderia</taxon>
    </lineage>
</organism>
<name>A0A4V2ZZ76_9BURK</name>
<gene>
    <name evidence="1" type="ORF">EYW47_10995</name>
</gene>
<dbReference type="Proteomes" id="UP000295722">
    <property type="component" value="Unassembled WGS sequence"/>
</dbReference>
<dbReference type="OrthoDB" id="2085063at2"/>
<dbReference type="AlphaFoldDB" id="A0A4V2ZZ76"/>
<evidence type="ECO:0000313" key="2">
    <source>
        <dbReference type="Proteomes" id="UP000295722"/>
    </source>
</evidence>
<keyword evidence="2" id="KW-1185">Reference proteome</keyword>
<dbReference type="RefSeq" id="WP_133194885.1">
    <property type="nucleotide sequence ID" value="NZ_JBHUCW010000018.1"/>
</dbReference>
<accession>A0A4V2ZZ76</accession>
<dbReference type="EMBL" id="SMRP01000004">
    <property type="protein sequence ID" value="TDG24033.1"/>
    <property type="molecule type" value="Genomic_DNA"/>
</dbReference>
<comment type="caution">
    <text evidence="1">The sequence shown here is derived from an EMBL/GenBank/DDBJ whole genome shotgun (WGS) entry which is preliminary data.</text>
</comment>